<dbReference type="InterPro" id="IPR036390">
    <property type="entry name" value="WH_DNA-bd_sf"/>
</dbReference>
<dbReference type="AlphaFoldDB" id="A0A841GJS5"/>
<dbReference type="InterPro" id="IPR036388">
    <property type="entry name" value="WH-like_DNA-bd_sf"/>
</dbReference>
<dbReference type="RefSeq" id="WP_188025567.1">
    <property type="nucleotide sequence ID" value="NZ_JACHGR010000002.1"/>
</dbReference>
<evidence type="ECO:0000313" key="6">
    <source>
        <dbReference type="EMBL" id="MBB6054762.1"/>
    </source>
</evidence>
<dbReference type="GO" id="GO:0003700">
    <property type="term" value="F:DNA-binding transcription factor activity"/>
    <property type="evidence" value="ECO:0007669"/>
    <property type="project" value="InterPro"/>
</dbReference>
<keyword evidence="2" id="KW-0805">Transcription regulation</keyword>
<dbReference type="SUPFAM" id="SSF53850">
    <property type="entry name" value="Periplasmic binding protein-like II"/>
    <property type="match status" value="1"/>
</dbReference>
<evidence type="ECO:0000256" key="2">
    <source>
        <dbReference type="ARBA" id="ARBA00023015"/>
    </source>
</evidence>
<proteinExistence type="inferred from homology"/>
<accession>A0A841GJS5</accession>
<dbReference type="InterPro" id="IPR000847">
    <property type="entry name" value="LysR_HTH_N"/>
</dbReference>
<comment type="caution">
    <text evidence="6">The sequence shown here is derived from an EMBL/GenBank/DDBJ whole genome shotgun (WGS) entry which is preliminary data.</text>
</comment>
<reference evidence="6 7" key="1">
    <citation type="submission" date="2020-08" db="EMBL/GenBank/DDBJ databases">
        <title>Genomic Encyclopedia of Type Strains, Phase IV (KMG-IV): sequencing the most valuable type-strain genomes for metagenomic binning, comparative biology and taxonomic classification.</title>
        <authorList>
            <person name="Goeker M."/>
        </authorList>
    </citation>
    <scope>NUCLEOTIDE SEQUENCE [LARGE SCALE GENOMIC DNA]</scope>
    <source>
        <strain evidence="6 7">DSM 22975</strain>
    </source>
</reference>
<dbReference type="Gene3D" id="3.40.190.290">
    <property type="match status" value="1"/>
</dbReference>
<protein>
    <submittedName>
        <fullName evidence="6">DNA-binding transcriptional LysR family regulator</fullName>
    </submittedName>
</protein>
<dbReference type="EMBL" id="JACHGR010000002">
    <property type="protein sequence ID" value="MBB6054762.1"/>
    <property type="molecule type" value="Genomic_DNA"/>
</dbReference>
<dbReference type="CDD" id="cd05466">
    <property type="entry name" value="PBP2_LTTR_substrate"/>
    <property type="match status" value="1"/>
</dbReference>
<dbReference type="PANTHER" id="PTHR30126:SF88">
    <property type="entry name" value="TRANSCRIPTIONAL REGULATOR-RELATED"/>
    <property type="match status" value="1"/>
</dbReference>
<dbReference type="Pfam" id="PF00126">
    <property type="entry name" value="HTH_1"/>
    <property type="match status" value="1"/>
</dbReference>
<evidence type="ECO:0000256" key="4">
    <source>
        <dbReference type="ARBA" id="ARBA00023163"/>
    </source>
</evidence>
<dbReference type="Proteomes" id="UP000585721">
    <property type="component" value="Unassembled WGS sequence"/>
</dbReference>
<dbReference type="Gene3D" id="1.10.10.10">
    <property type="entry name" value="Winged helix-like DNA-binding domain superfamily/Winged helix DNA-binding domain"/>
    <property type="match status" value="1"/>
</dbReference>
<evidence type="ECO:0000256" key="3">
    <source>
        <dbReference type="ARBA" id="ARBA00023125"/>
    </source>
</evidence>
<evidence type="ECO:0000259" key="5">
    <source>
        <dbReference type="PROSITE" id="PS50931"/>
    </source>
</evidence>
<dbReference type="PROSITE" id="PS50931">
    <property type="entry name" value="HTH_LYSR"/>
    <property type="match status" value="1"/>
</dbReference>
<feature type="domain" description="HTH lysR-type" evidence="5">
    <location>
        <begin position="1"/>
        <end position="62"/>
    </location>
</feature>
<organism evidence="6 7">
    <name type="scientific">Tolumonas osonensis</name>
    <dbReference type="NCBI Taxonomy" id="675874"/>
    <lineage>
        <taxon>Bacteria</taxon>
        <taxon>Pseudomonadati</taxon>
        <taxon>Pseudomonadota</taxon>
        <taxon>Gammaproteobacteria</taxon>
        <taxon>Aeromonadales</taxon>
        <taxon>Aeromonadaceae</taxon>
        <taxon>Tolumonas</taxon>
    </lineage>
</organism>
<name>A0A841GJS5_9GAMM</name>
<sequence>MKLRSTLEQWLTLVEVDKAGSIQAASNTLNKSHTTLIYAIKKLENQLGVSLIKVEGRKSVLTEHAKTLLRRAVPMLDQARELEAIGAQLSQGMESEITISIDHLCCRRWLYRPLQTFFANNRGTSVQIRETNLSSTQAAVKNRLADIAIVNLPVENHLAEAFGVVSMIPVVSRHHPLAGKELIGNDDLLTETQIVIRDLGAIDKPEEQNVGWLKSQRRLTVDNFDHAWQAVNAGLGFCRIPDHMLEELDTSEIVRLPLQGGSRYQVPVHLVAPKGGQTGIAANLLYDILLADACERLNQG</sequence>
<gene>
    <name evidence="6" type="ORF">HNR75_000634</name>
</gene>
<dbReference type="PANTHER" id="PTHR30126">
    <property type="entry name" value="HTH-TYPE TRANSCRIPTIONAL REGULATOR"/>
    <property type="match status" value="1"/>
</dbReference>
<keyword evidence="4" id="KW-0804">Transcription</keyword>
<dbReference type="GO" id="GO:0000976">
    <property type="term" value="F:transcription cis-regulatory region binding"/>
    <property type="evidence" value="ECO:0007669"/>
    <property type="project" value="TreeGrafter"/>
</dbReference>
<keyword evidence="3 6" id="KW-0238">DNA-binding</keyword>
<dbReference type="Pfam" id="PF03466">
    <property type="entry name" value="LysR_substrate"/>
    <property type="match status" value="1"/>
</dbReference>
<keyword evidence="7" id="KW-1185">Reference proteome</keyword>
<evidence type="ECO:0000313" key="7">
    <source>
        <dbReference type="Proteomes" id="UP000585721"/>
    </source>
</evidence>
<dbReference type="InterPro" id="IPR005119">
    <property type="entry name" value="LysR_subst-bd"/>
</dbReference>
<evidence type="ECO:0000256" key="1">
    <source>
        <dbReference type="ARBA" id="ARBA00009437"/>
    </source>
</evidence>
<dbReference type="SUPFAM" id="SSF46785">
    <property type="entry name" value="Winged helix' DNA-binding domain"/>
    <property type="match status" value="1"/>
</dbReference>
<comment type="similarity">
    <text evidence="1">Belongs to the LysR transcriptional regulatory family.</text>
</comment>